<protein>
    <submittedName>
        <fullName evidence="1">Uncharacterized protein</fullName>
    </submittedName>
</protein>
<reference evidence="1" key="2">
    <citation type="submission" date="2025-09" db="UniProtKB">
        <authorList>
            <consortium name="EnsemblPlants"/>
        </authorList>
    </citation>
    <scope>IDENTIFICATION</scope>
</reference>
<evidence type="ECO:0000313" key="2">
    <source>
        <dbReference type="Proteomes" id="UP001732700"/>
    </source>
</evidence>
<dbReference type="EnsemblPlants" id="AVESA.00010b.r2.4DG0781470.1">
    <property type="protein sequence ID" value="AVESA.00010b.r2.4DG0781470.1.CDS.1"/>
    <property type="gene ID" value="AVESA.00010b.r2.4DG0781470"/>
</dbReference>
<accession>A0ACD5XAD0</accession>
<sequence>MSLPDDLFVEIFPRLKDIAGLFRCATVCKAWRDLIVTKPSFLRRCLSEACPFPGFFTQQQRRKAGSPVPCFVPGPRPVPVLDRRRLLSSFVPGMGDVAVPLVSRHGLLLVRVRRLLIVCDPLRGTFKPLPHLDHHWGTHECFTGYAMLTAAAASDCSSSSSCMKVMILVVKTQYPMHYYDLYTYSSSSSSSDGDGESGWKSCSGSAWDMVRLLQHSAAVCQGAPYWFSRGASGSYVTSVSTKTGDIYTRKVVNPRLCSLLGDPSYDEPYVSSSSANQEGKLVFLFLRLDGTQLHIHDGTKSHTIMLLVPPSSHSQHMNNFNIGQGVEYRFLGEKNGMVILKDNHKRIYVVAAIKTKTGLMQEITDCPRDHGLSRREIVPMEIDWPAWFLSRLASV</sequence>
<name>A0ACD5XAD0_AVESA</name>
<keyword evidence="2" id="KW-1185">Reference proteome</keyword>
<reference evidence="1" key="1">
    <citation type="submission" date="2021-05" db="EMBL/GenBank/DDBJ databases">
        <authorList>
            <person name="Scholz U."/>
            <person name="Mascher M."/>
            <person name="Fiebig A."/>
        </authorList>
    </citation>
    <scope>NUCLEOTIDE SEQUENCE [LARGE SCALE GENOMIC DNA]</scope>
</reference>
<dbReference type="Proteomes" id="UP001732700">
    <property type="component" value="Chromosome 4D"/>
</dbReference>
<evidence type="ECO:0000313" key="1">
    <source>
        <dbReference type="EnsemblPlants" id="AVESA.00010b.r2.4DG0781470.1.CDS.1"/>
    </source>
</evidence>
<proteinExistence type="predicted"/>
<organism evidence="1 2">
    <name type="scientific">Avena sativa</name>
    <name type="common">Oat</name>
    <dbReference type="NCBI Taxonomy" id="4498"/>
    <lineage>
        <taxon>Eukaryota</taxon>
        <taxon>Viridiplantae</taxon>
        <taxon>Streptophyta</taxon>
        <taxon>Embryophyta</taxon>
        <taxon>Tracheophyta</taxon>
        <taxon>Spermatophyta</taxon>
        <taxon>Magnoliopsida</taxon>
        <taxon>Liliopsida</taxon>
        <taxon>Poales</taxon>
        <taxon>Poaceae</taxon>
        <taxon>BOP clade</taxon>
        <taxon>Pooideae</taxon>
        <taxon>Poodae</taxon>
        <taxon>Poeae</taxon>
        <taxon>Poeae Chloroplast Group 1 (Aveneae type)</taxon>
        <taxon>Aveninae</taxon>
        <taxon>Avena</taxon>
    </lineage>
</organism>